<evidence type="ECO:0000313" key="1">
    <source>
        <dbReference type="EMBL" id="KAF3275204.1"/>
    </source>
</evidence>
<reference evidence="1 2" key="1">
    <citation type="submission" date="2020-01" db="EMBL/GenBank/DDBJ databases">
        <authorList>
            <person name="Palmer J.M."/>
        </authorList>
    </citation>
    <scope>NUCLEOTIDE SEQUENCE [LARGE SCALE GENOMIC DNA]</scope>
    <source>
        <strain evidence="1 2">TWF970</strain>
    </source>
</reference>
<evidence type="ECO:0000313" key="2">
    <source>
        <dbReference type="Proteomes" id="UP000474640"/>
    </source>
</evidence>
<protein>
    <recommendedName>
        <fullName evidence="3">BTB domain-containing protein</fullName>
    </recommendedName>
</protein>
<accession>A0A7C8VKV1</accession>
<dbReference type="Proteomes" id="UP000474640">
    <property type="component" value="Unassembled WGS sequence"/>
</dbReference>
<name>A0A7C8VKV1_ORBOL</name>
<dbReference type="AlphaFoldDB" id="A0A7C8VKV1"/>
<proteinExistence type="predicted"/>
<gene>
    <name evidence="1" type="ORF">TWF970_006926</name>
</gene>
<sequence length="404" mass="46403">MADNVRTQIQRVVSTNRGNTTRQFRRRPPGPAFGTSTTLIPHTNARNNALARRERDADIQCFFTEDYNFVVVIQRSLIRYAVSMEVLSVSSRPLRSLTRRSPELRLVVAGRSLDAIRLTGDPEAFQIIFSILHFNPASDIRDINLKTFAQITFLSQKYAWKKALEVWNPIWLDKLEPHALEPGNEDWLYVADIFGRNSSAEALVTCLGKEYYPVEGTTILDRRLLSYDGVRLDTSLWPQEQLRKIEKQRRLRLNHLLWSICELRSILNYLCTETRHDSNFHQGDQVCGSTACHCLAYGSLLRKIHQAGWEIGIYSIPLMLDMWNRSARKLQEKLGSVGFDTLEIVDPEHRCSLLDIKSGFLGCIMESDIGQQESARRTFGRSIARHMGPGWSYTRSLPQILRHL</sequence>
<organism evidence="1 2">
    <name type="scientific">Orbilia oligospora</name>
    <name type="common">Nematode-trapping fungus</name>
    <name type="synonym">Arthrobotrys oligospora</name>
    <dbReference type="NCBI Taxonomy" id="2813651"/>
    <lineage>
        <taxon>Eukaryota</taxon>
        <taxon>Fungi</taxon>
        <taxon>Dikarya</taxon>
        <taxon>Ascomycota</taxon>
        <taxon>Pezizomycotina</taxon>
        <taxon>Orbiliomycetes</taxon>
        <taxon>Orbiliales</taxon>
        <taxon>Orbiliaceae</taxon>
        <taxon>Orbilia</taxon>
    </lineage>
</organism>
<evidence type="ECO:0008006" key="3">
    <source>
        <dbReference type="Google" id="ProtNLM"/>
    </source>
</evidence>
<dbReference type="EMBL" id="JAABOJ010000039">
    <property type="protein sequence ID" value="KAF3275204.1"/>
    <property type="molecule type" value="Genomic_DNA"/>
</dbReference>
<dbReference type="OrthoDB" id="5275938at2759"/>
<comment type="caution">
    <text evidence="1">The sequence shown here is derived from an EMBL/GenBank/DDBJ whole genome shotgun (WGS) entry which is preliminary data.</text>
</comment>